<dbReference type="EMBL" id="QMGS01000064">
    <property type="protein sequence ID" value="RMW84817.1"/>
    <property type="molecule type" value="Genomic_DNA"/>
</dbReference>
<name>A0ABX9VTX3_AGGAP</name>
<dbReference type="RefSeq" id="WP_109129988.1">
    <property type="nucleotide sequence ID" value="NZ_NRDC01000019.1"/>
</dbReference>
<evidence type="ECO:0000313" key="1">
    <source>
        <dbReference type="EMBL" id="RMW84817.1"/>
    </source>
</evidence>
<sequence>MSSIFFFIFFSGVCWCNNNVFIKDDILYVNNNISNSKLDISKSSDDDVINLNLNNSDDRIDIYSSSASNSSYYVFSVKYDHNKEIFFQNRFEYVIPCSYCTDLKTEYCSNTQSKAISYVDFSQWDENNAICYSSYEGEIKGVEFSDLDALLKAFDSSRQYMKSFSCSDIKSIVDRFPRKNNYNNYQKIISLLKLENEYSLVSCLNNYLENSISSKSGVIKHKVYLYKTPSSKDKTGLYLIKGDIISILNEKNTNGEIWFFVNYKGKKEINMWIKADSVDLN</sequence>
<gene>
    <name evidence="1" type="ORF">DOL88_07140</name>
</gene>
<organism evidence="1 2">
    <name type="scientific">Aggregatibacter aphrophilus</name>
    <name type="common">Haemophilus aphrophilus</name>
    <dbReference type="NCBI Taxonomy" id="732"/>
    <lineage>
        <taxon>Bacteria</taxon>
        <taxon>Pseudomonadati</taxon>
        <taxon>Pseudomonadota</taxon>
        <taxon>Gammaproteobacteria</taxon>
        <taxon>Pasteurellales</taxon>
        <taxon>Pasteurellaceae</taxon>
        <taxon>Aggregatibacter</taxon>
    </lineage>
</organism>
<keyword evidence="2" id="KW-1185">Reference proteome</keyword>
<proteinExistence type="predicted"/>
<evidence type="ECO:0008006" key="3">
    <source>
        <dbReference type="Google" id="ProtNLM"/>
    </source>
</evidence>
<protein>
    <recommendedName>
        <fullName evidence="3">SH3 domain-containing protein</fullName>
    </recommendedName>
</protein>
<comment type="caution">
    <text evidence="1">The sequence shown here is derived from an EMBL/GenBank/DDBJ whole genome shotgun (WGS) entry which is preliminary data.</text>
</comment>
<evidence type="ECO:0000313" key="2">
    <source>
        <dbReference type="Proteomes" id="UP000274211"/>
    </source>
</evidence>
<dbReference type="Proteomes" id="UP000274211">
    <property type="component" value="Unassembled WGS sequence"/>
</dbReference>
<reference evidence="1 2" key="1">
    <citation type="journal article" date="2019" name="J. Oral Microbiol.">
        <title>Role of OmpA1 and OmpA2 in Aggregatibacter actinomycetemcomitans and Aggregatibacter aphrophilus serum resistance.</title>
        <authorList>
            <person name="Lindholm M."/>
            <person name="Min Aung K."/>
            <person name="Nyunt Wai S."/>
            <person name="Oscarsson J."/>
        </authorList>
    </citation>
    <scope>NUCLEOTIDE SEQUENCE [LARGE SCALE GENOMIC DNA]</scope>
    <source>
        <strain evidence="1 2">HK83</strain>
    </source>
</reference>
<accession>A0ABX9VTX3</accession>